<comment type="subcellular location">
    <subcellularLocation>
        <location evidence="1">Periplasm</location>
    </subcellularLocation>
</comment>
<evidence type="ECO:0000256" key="1">
    <source>
        <dbReference type="ARBA" id="ARBA00004418"/>
    </source>
</evidence>
<evidence type="ECO:0000313" key="6">
    <source>
        <dbReference type="EMBL" id="GHF29390.1"/>
    </source>
</evidence>
<evidence type="ECO:0000259" key="5">
    <source>
        <dbReference type="SMART" id="SM00858"/>
    </source>
</evidence>
<feature type="domain" description="SAF" evidence="5">
    <location>
        <begin position="192"/>
        <end position="254"/>
    </location>
</feature>
<reference evidence="6" key="1">
    <citation type="journal article" date="2014" name="Int. J. Syst. Evol. Microbiol.">
        <title>Complete genome sequence of Corynebacterium casei LMG S-19264T (=DSM 44701T), isolated from a smear-ripened cheese.</title>
        <authorList>
            <consortium name="US DOE Joint Genome Institute (JGI-PGF)"/>
            <person name="Walter F."/>
            <person name="Albersmeier A."/>
            <person name="Kalinowski J."/>
            <person name="Ruckert C."/>
        </authorList>
    </citation>
    <scope>NUCLEOTIDE SEQUENCE</scope>
    <source>
        <strain evidence="6">KCTC 42590</strain>
    </source>
</reference>
<dbReference type="PANTHER" id="PTHR36307:SF1">
    <property type="entry name" value="FLAGELLA BASAL BODY P-RING FORMATION PROTEIN FLGA"/>
    <property type="match status" value="1"/>
</dbReference>
<keyword evidence="6" id="KW-0969">Cilium</keyword>
<keyword evidence="3" id="KW-0574">Periplasm</keyword>
<sequence length="324" mass="35452">MTTTTPKTRMVKSLLASLCLISGGMDGTAFAAVLKNQIEVTQDTVRLSDIFDGEDITQDIVIMAAPAPGQDTQISAYELESLALKNGVNWERPSLLKKVRIARAGNRLSQNTLQDMVEDAAHANGLYDKLNVRLFGSQKDLFLPVDLNPASLAFEEFTLSPNKDRFTAILHVPTSAGAYDRITLTGALEQIRQIPVLASGIMPGHVISEADILWESFPIRRLTRNTVQSMDELIGMTLRRPIRSGNMIRTTDVQRPELVKKGSAVQVILSQGSMQLSSVGKALESGGKGEMIRIMNLSSKKTIEARIIAADRVEIVTTNIFAMN</sequence>
<keyword evidence="6" id="KW-0282">Flagellum</keyword>
<dbReference type="NCBIfam" id="TIGR03170">
    <property type="entry name" value="flgA_cterm"/>
    <property type="match status" value="1"/>
</dbReference>
<dbReference type="CDD" id="cd11614">
    <property type="entry name" value="SAF_CpaB_FlgA_like"/>
    <property type="match status" value="1"/>
</dbReference>
<dbReference type="AlphaFoldDB" id="A0A919AYW8"/>
<dbReference type="Proteomes" id="UP000630923">
    <property type="component" value="Unassembled WGS sequence"/>
</dbReference>
<dbReference type="GO" id="GO:0044780">
    <property type="term" value="P:bacterial-type flagellum assembly"/>
    <property type="evidence" value="ECO:0007669"/>
    <property type="project" value="InterPro"/>
</dbReference>
<evidence type="ECO:0000256" key="2">
    <source>
        <dbReference type="ARBA" id="ARBA00022729"/>
    </source>
</evidence>
<dbReference type="PANTHER" id="PTHR36307">
    <property type="entry name" value="FLAGELLA BASAL BODY P-RING FORMATION PROTEIN FLGA"/>
    <property type="match status" value="1"/>
</dbReference>
<protein>
    <submittedName>
        <fullName evidence="6">Flagellar basal body P-ring biosynthesis protein FlgA</fullName>
    </submittedName>
</protein>
<dbReference type="Gene3D" id="2.30.30.760">
    <property type="match status" value="1"/>
</dbReference>
<dbReference type="GO" id="GO:0042597">
    <property type="term" value="C:periplasmic space"/>
    <property type="evidence" value="ECO:0007669"/>
    <property type="project" value="UniProtKB-SubCell"/>
</dbReference>
<keyword evidence="7" id="KW-1185">Reference proteome</keyword>
<accession>A0A919AYW8</accession>
<dbReference type="EMBL" id="BNCI01000002">
    <property type="protein sequence ID" value="GHF29390.1"/>
    <property type="molecule type" value="Genomic_DNA"/>
</dbReference>
<comment type="caution">
    <text evidence="6">The sequence shown here is derived from an EMBL/GenBank/DDBJ whole genome shotgun (WGS) entry which is preliminary data.</text>
</comment>
<evidence type="ECO:0000256" key="3">
    <source>
        <dbReference type="ARBA" id="ARBA00022764"/>
    </source>
</evidence>
<keyword evidence="6" id="KW-0966">Cell projection</keyword>
<dbReference type="SMART" id="SM00858">
    <property type="entry name" value="SAF"/>
    <property type="match status" value="1"/>
</dbReference>
<evidence type="ECO:0000313" key="7">
    <source>
        <dbReference type="Proteomes" id="UP000630923"/>
    </source>
</evidence>
<name>A0A919AYW8_9PROT</name>
<dbReference type="Gene3D" id="3.90.1210.10">
    <property type="entry name" value="Antifreeze-like/N-acetylneuraminic acid synthase C-terminal domain"/>
    <property type="match status" value="1"/>
</dbReference>
<keyword evidence="2 4" id="KW-0732">Signal</keyword>
<evidence type="ECO:0000256" key="4">
    <source>
        <dbReference type="SAM" id="SignalP"/>
    </source>
</evidence>
<proteinExistence type="predicted"/>
<feature type="signal peptide" evidence="4">
    <location>
        <begin position="1"/>
        <end position="31"/>
    </location>
</feature>
<dbReference type="RefSeq" id="WP_191253582.1">
    <property type="nucleotide sequence ID" value="NZ_BNCI01000002.1"/>
</dbReference>
<dbReference type="InterPro" id="IPR039246">
    <property type="entry name" value="Flagellar_FlgA"/>
</dbReference>
<dbReference type="Pfam" id="PF13144">
    <property type="entry name" value="ChapFlgA"/>
    <property type="match status" value="1"/>
</dbReference>
<feature type="chain" id="PRO_5036673643" evidence="4">
    <location>
        <begin position="32"/>
        <end position="324"/>
    </location>
</feature>
<dbReference type="InterPro" id="IPR017585">
    <property type="entry name" value="SAF_FlgA"/>
</dbReference>
<organism evidence="6 7">
    <name type="scientific">Kordiimonas sediminis</name>
    <dbReference type="NCBI Taxonomy" id="1735581"/>
    <lineage>
        <taxon>Bacteria</taxon>
        <taxon>Pseudomonadati</taxon>
        <taxon>Pseudomonadota</taxon>
        <taxon>Alphaproteobacteria</taxon>
        <taxon>Kordiimonadales</taxon>
        <taxon>Kordiimonadaceae</taxon>
        <taxon>Kordiimonas</taxon>
    </lineage>
</organism>
<dbReference type="InterPro" id="IPR013974">
    <property type="entry name" value="SAF"/>
</dbReference>
<reference evidence="6" key="2">
    <citation type="submission" date="2020-09" db="EMBL/GenBank/DDBJ databases">
        <authorList>
            <person name="Sun Q."/>
            <person name="Kim S."/>
        </authorList>
    </citation>
    <scope>NUCLEOTIDE SEQUENCE</scope>
    <source>
        <strain evidence="6">KCTC 42590</strain>
    </source>
</reference>
<gene>
    <name evidence="6" type="primary">flgA</name>
    <name evidence="6" type="ORF">GCM10017044_25810</name>
</gene>